<evidence type="ECO:0000313" key="2">
    <source>
        <dbReference type="Proteomes" id="UP001324634"/>
    </source>
</evidence>
<keyword evidence="2" id="KW-1185">Reference proteome</keyword>
<protein>
    <submittedName>
        <fullName evidence="1">Uncharacterized protein</fullName>
    </submittedName>
</protein>
<reference evidence="1 2" key="1">
    <citation type="submission" date="2023-11" db="EMBL/GenBank/DDBJ databases">
        <title>Peredibacter starrii A3.12.</title>
        <authorList>
            <person name="Mitchell R.J."/>
        </authorList>
    </citation>
    <scope>NUCLEOTIDE SEQUENCE [LARGE SCALE GENOMIC DNA]</scope>
    <source>
        <strain evidence="1 2">A3.12</strain>
    </source>
</reference>
<evidence type="ECO:0000313" key="1">
    <source>
        <dbReference type="EMBL" id="WPU67007.1"/>
    </source>
</evidence>
<organism evidence="1 2">
    <name type="scientific">Peredibacter starrii</name>
    <dbReference type="NCBI Taxonomy" id="28202"/>
    <lineage>
        <taxon>Bacteria</taxon>
        <taxon>Pseudomonadati</taxon>
        <taxon>Bdellovibrionota</taxon>
        <taxon>Bacteriovoracia</taxon>
        <taxon>Bacteriovoracales</taxon>
        <taxon>Bacteriovoracaceae</taxon>
        <taxon>Peredibacter</taxon>
    </lineage>
</organism>
<accession>A0AAX4HUN9</accession>
<dbReference type="AlphaFoldDB" id="A0AAX4HUN9"/>
<gene>
    <name evidence="1" type="ORF">SOO65_09610</name>
</gene>
<name>A0AAX4HUN9_9BACT</name>
<dbReference type="EMBL" id="CP139487">
    <property type="protein sequence ID" value="WPU67007.1"/>
    <property type="molecule type" value="Genomic_DNA"/>
</dbReference>
<dbReference type="RefSeq" id="WP_321399773.1">
    <property type="nucleotide sequence ID" value="NZ_CP139487.1"/>
</dbReference>
<sequence>MEDLFLGVMDLQDAKNHQFRLKAMGVELLLKTNPQTCTTGCKVTVEVWGKGEDQEVLQKHFQNDYLKHVKGHVPNFEHMNQVFDPTASEVICQACGAKFAPSASECPDCGLVY</sequence>
<dbReference type="Proteomes" id="UP001324634">
    <property type="component" value="Chromosome"/>
</dbReference>
<dbReference type="KEGG" id="psti:SOO65_09610"/>
<proteinExistence type="predicted"/>